<sequence length="687" mass="74860">MNQNEELHNEDQGIDAIKELQENIQAEDVPVPESLKPENIELILEPKRTKKWKNVYAYAAAAACVCLVAGVAAVGGLGNKNTDGQNQVASGRAGKSAEESTSSADAEGETTADGDASQIETASGYDKIYEYLQKQNDNSANGKAAMYAENATAATADSSAATTEAGQSSSGAVQSSEMISGADYSETNVREDGVGEGDIVKTDGKYLYVLTGGKVRIVDIQQQDMKDTAQITAGENVQISNIYLQDGKLFTFYSETKTTDGKDLDYGSSYQEYTTVKTYDVGNPAKPKEIGAITQSGSYYTMRAVGDYIYLFSEFYARGGAKDDIDAYVPKIQGESILSDNILLPPYDVGSQYMVVSTFDQSRPDEVLDSKGIFSRGGLCYVSSENIYMCESLYDSSQDYDQTAIRKIGFKDGHLTAVGQTKVDGVLNDSFSLDEYEGNLRLVTTITPTRNDETIVLFGDSASDSAVEEENSKETNALYVLDKKLGQLSRLDNIAEGETVYSARFMGDTGYFVTYKQMDPLFSVDLSDPGNPEIIGELKIPGFSEYLHPYGENLLLGIGMDVDETGTTTNGVKISMFNIEDAANVSEEQKSVLENMYSSDVFYDYKAVLIDAERNLIGFSAYGNGAHYLVYAYDRQAGFTCKLDREISNTSGSIRGVYVDDTLYIIEGNAVEAYDLTTFDKLDDIVL</sequence>
<dbReference type="InterPro" id="IPR019198">
    <property type="entry name" value="Beta_propeller_containing"/>
</dbReference>
<keyword evidence="2" id="KW-0472">Membrane</keyword>
<dbReference type="AlphaFoldDB" id="A0A1M6JFU1"/>
<keyword evidence="2" id="KW-0812">Transmembrane</keyword>
<feature type="transmembrane region" description="Helical" evidence="2">
    <location>
        <begin position="55"/>
        <end position="77"/>
    </location>
</feature>
<keyword evidence="2" id="KW-1133">Transmembrane helix</keyword>
<accession>A0A1M6JFU1</accession>
<feature type="region of interest" description="Disordered" evidence="1">
    <location>
        <begin position="158"/>
        <end position="196"/>
    </location>
</feature>
<dbReference type="Proteomes" id="UP000184301">
    <property type="component" value="Unassembled WGS sequence"/>
</dbReference>
<dbReference type="STRING" id="1121950.SAMN02745243_00625"/>
<evidence type="ECO:0000313" key="3">
    <source>
        <dbReference type="EMBL" id="SHJ45462.1"/>
    </source>
</evidence>
<dbReference type="RefSeq" id="WP_073104883.1">
    <property type="nucleotide sequence ID" value="NZ_FQZY01000009.1"/>
</dbReference>
<name>A0A1M6JFU1_9FIRM</name>
<gene>
    <name evidence="3" type="ORF">SAMN02745243_00625</name>
</gene>
<reference evidence="3 4" key="1">
    <citation type="submission" date="2016-11" db="EMBL/GenBank/DDBJ databases">
        <authorList>
            <person name="Jaros S."/>
            <person name="Januszkiewicz K."/>
            <person name="Wedrychowicz H."/>
        </authorList>
    </citation>
    <scope>NUCLEOTIDE SEQUENCE [LARGE SCALE GENOMIC DNA]</scope>
    <source>
        <strain evidence="3 4">DSM 15480</strain>
    </source>
</reference>
<feature type="region of interest" description="Disordered" evidence="1">
    <location>
        <begin position="78"/>
        <end position="119"/>
    </location>
</feature>
<proteinExistence type="predicted"/>
<evidence type="ECO:0000256" key="2">
    <source>
        <dbReference type="SAM" id="Phobius"/>
    </source>
</evidence>
<feature type="compositionally biased region" description="Polar residues" evidence="1">
    <location>
        <begin position="79"/>
        <end position="89"/>
    </location>
</feature>
<evidence type="ECO:0000256" key="1">
    <source>
        <dbReference type="SAM" id="MobiDB-lite"/>
    </source>
</evidence>
<dbReference type="EMBL" id="FQZY01000009">
    <property type="protein sequence ID" value="SHJ45462.1"/>
    <property type="molecule type" value="Genomic_DNA"/>
</dbReference>
<dbReference type="OrthoDB" id="9778998at2"/>
<keyword evidence="4" id="KW-1185">Reference proteome</keyword>
<dbReference type="Pfam" id="PF09826">
    <property type="entry name" value="Beta_propel"/>
    <property type="match status" value="1"/>
</dbReference>
<feature type="compositionally biased region" description="Low complexity" evidence="1">
    <location>
        <begin position="158"/>
        <end position="177"/>
    </location>
</feature>
<evidence type="ECO:0000313" key="4">
    <source>
        <dbReference type="Proteomes" id="UP000184301"/>
    </source>
</evidence>
<organism evidence="3 4">
    <name type="scientific">Hespellia stercorisuis DSM 15480</name>
    <dbReference type="NCBI Taxonomy" id="1121950"/>
    <lineage>
        <taxon>Bacteria</taxon>
        <taxon>Bacillati</taxon>
        <taxon>Bacillota</taxon>
        <taxon>Clostridia</taxon>
        <taxon>Lachnospirales</taxon>
        <taxon>Lachnospiraceae</taxon>
        <taxon>Hespellia</taxon>
    </lineage>
</organism>
<protein>
    <submittedName>
        <fullName evidence="3">Secreted protein containing C-terminal beta-propeller domain</fullName>
    </submittedName>
</protein>